<dbReference type="EMBL" id="CP061538">
    <property type="protein sequence ID" value="QNV40914.1"/>
    <property type="molecule type" value="Genomic_DNA"/>
</dbReference>
<evidence type="ECO:0000256" key="2">
    <source>
        <dbReference type="ARBA" id="ARBA00022741"/>
    </source>
</evidence>
<evidence type="ECO:0000313" key="7">
    <source>
        <dbReference type="Proteomes" id="UP000516421"/>
    </source>
</evidence>
<name>A0A7H2BML8_9MICC</name>
<feature type="domain" description="ABC transporter" evidence="5">
    <location>
        <begin position="1"/>
        <end position="213"/>
    </location>
</feature>
<dbReference type="Proteomes" id="UP000516421">
    <property type="component" value="Chromosome"/>
</dbReference>
<keyword evidence="2" id="KW-0547">Nucleotide-binding</keyword>
<evidence type="ECO:0000259" key="5">
    <source>
        <dbReference type="PROSITE" id="PS50893"/>
    </source>
</evidence>
<keyword evidence="7" id="KW-1185">Reference proteome</keyword>
<evidence type="ECO:0000256" key="4">
    <source>
        <dbReference type="SAM" id="Coils"/>
    </source>
</evidence>
<dbReference type="InterPro" id="IPR003593">
    <property type="entry name" value="AAA+_ATPase"/>
</dbReference>
<keyword evidence="4" id="KW-0175">Coiled coil</keyword>
<dbReference type="PROSITE" id="PS50893">
    <property type="entry name" value="ABC_TRANSPORTER_2"/>
    <property type="match status" value="1"/>
</dbReference>
<dbReference type="GO" id="GO:0016887">
    <property type="term" value="F:ATP hydrolysis activity"/>
    <property type="evidence" value="ECO:0007669"/>
    <property type="project" value="InterPro"/>
</dbReference>
<dbReference type="SMART" id="SM00382">
    <property type="entry name" value="AAA"/>
    <property type="match status" value="2"/>
</dbReference>
<reference evidence="6 7" key="1">
    <citation type="submission" date="2020-09" db="EMBL/GenBank/DDBJ databases">
        <title>Investigation of environmental microbe.</title>
        <authorList>
            <person name="Ou Y."/>
            <person name="Kang Q."/>
        </authorList>
    </citation>
    <scope>NUCLEOTIDE SEQUENCE [LARGE SCALE GENOMIC DNA]</scope>
    <source>
        <strain evidence="6 7">KJZ-9</strain>
    </source>
</reference>
<organism evidence="6 7">
    <name type="scientific">Rothia amarae</name>
    <dbReference type="NCBI Taxonomy" id="169480"/>
    <lineage>
        <taxon>Bacteria</taxon>
        <taxon>Bacillati</taxon>
        <taxon>Actinomycetota</taxon>
        <taxon>Actinomycetes</taxon>
        <taxon>Micrococcales</taxon>
        <taxon>Micrococcaceae</taxon>
        <taxon>Rothia</taxon>
    </lineage>
</organism>
<evidence type="ECO:0000256" key="3">
    <source>
        <dbReference type="ARBA" id="ARBA00022840"/>
    </source>
</evidence>
<dbReference type="AlphaFoldDB" id="A0A7H2BML8"/>
<evidence type="ECO:0000313" key="6">
    <source>
        <dbReference type="EMBL" id="QNV40914.1"/>
    </source>
</evidence>
<dbReference type="InterPro" id="IPR003439">
    <property type="entry name" value="ABC_transporter-like_ATP-bd"/>
</dbReference>
<proteinExistence type="predicted"/>
<dbReference type="KEGG" id="rama:IDM48_01670"/>
<accession>A0A7H2BML8</accession>
<dbReference type="PANTHER" id="PTHR19211">
    <property type="entry name" value="ATP-BINDING TRANSPORT PROTEIN-RELATED"/>
    <property type="match status" value="1"/>
</dbReference>
<protein>
    <submittedName>
        <fullName evidence="6">ABC-F family ATP-binding cassette domain-containing protein</fullName>
    </submittedName>
</protein>
<dbReference type="Pfam" id="PF00005">
    <property type="entry name" value="ABC_tran"/>
    <property type="match status" value="2"/>
</dbReference>
<dbReference type="GO" id="GO:0005524">
    <property type="term" value="F:ATP binding"/>
    <property type="evidence" value="ECO:0007669"/>
    <property type="project" value="UniProtKB-KW"/>
</dbReference>
<dbReference type="Gene3D" id="3.40.50.300">
    <property type="entry name" value="P-loop containing nucleotide triphosphate hydrolases"/>
    <property type="match status" value="2"/>
</dbReference>
<keyword evidence="1" id="KW-0677">Repeat</keyword>
<gene>
    <name evidence="6" type="ORF">IDM48_01670</name>
</gene>
<dbReference type="InterPro" id="IPR027417">
    <property type="entry name" value="P-loop_NTPase"/>
</dbReference>
<dbReference type="InterPro" id="IPR050611">
    <property type="entry name" value="ABCF"/>
</dbReference>
<keyword evidence="3 6" id="KW-0067">ATP-binding</keyword>
<dbReference type="PANTHER" id="PTHR19211:SF6">
    <property type="entry name" value="BLL7188 PROTEIN"/>
    <property type="match status" value="1"/>
</dbReference>
<dbReference type="SUPFAM" id="SSF52540">
    <property type="entry name" value="P-loop containing nucleoside triphosphate hydrolases"/>
    <property type="match status" value="2"/>
</dbReference>
<sequence length="518" mass="56804">MTGLIGDNGSGKSSLLKVLAGLIEPSSGEISVPDAVAYLPQDLGLSQHSTIAELFGIAEVLSALDAIEAGEYDPELYDIIGEQWDIAEKTLSTLASAGFEPAKQEQSQTLLTRPLTEFSGGEAVTAAVVALLQSAPDVVLLDEPTNNLDSTAKARLIHLLEELSCPAIVVSHDRDLLMHVDQIAELYEGNLRFFAGNFEVYRAALDTEQDAAERHVREAKADERRQKRERIEAETKIARAEQAGKKAVANKKKAPLALGLDKMSAQRSYAKTRQVHQNRFDSADAARREAESKVREYESIYLDLPGTSLPVGKKVLELQKSSELKKSDDLPEQIIVAGPERWRIAGENGSGKSTLIQEILGVRASSAPVPVYRAEYCIENVGYLPQRIELETGLNMLEMVGRANPMMNEQQIRDALARLLFRRDRVLLPSEALSGGERFRVALAQILLAQPAPQLLILDEPTNNLDMTSVDWLGSALKNYEGALLLVSHDEYFCEQLGVQTLVDLTPREIPINSANSS</sequence>
<evidence type="ECO:0000256" key="1">
    <source>
        <dbReference type="ARBA" id="ARBA00022737"/>
    </source>
</evidence>
<feature type="coiled-coil region" evidence="4">
    <location>
        <begin position="202"/>
        <end position="243"/>
    </location>
</feature>